<feature type="transmembrane region" description="Helical" evidence="7">
    <location>
        <begin position="100"/>
        <end position="121"/>
    </location>
</feature>
<keyword evidence="8" id="KW-0282">Flagellum</keyword>
<keyword evidence="2" id="KW-1003">Cell membrane</keyword>
<reference evidence="8 9" key="1">
    <citation type="journal article" date="2010" name="ISME J.">
        <title>Fine-scale evolution: genomic, phenotypic and ecological differentiation in two coexisting Salinibacter ruber strains.</title>
        <authorList>
            <person name="Pena A."/>
            <person name="Teeling H."/>
            <person name="Huerta-Cepas J."/>
            <person name="Santos F."/>
            <person name="Yarza P."/>
            <person name="Brito-Echeverria J."/>
            <person name="Lucio M."/>
            <person name="Schmitt-Kopplin P."/>
            <person name="Meseguer I."/>
            <person name="Schenowitz C."/>
            <person name="Dossat C."/>
            <person name="Barbe V."/>
            <person name="Dopazo J."/>
            <person name="Rossello-Mora R."/>
            <person name="Schuler M."/>
            <person name="Glockner F.O."/>
            <person name="Amann R."/>
            <person name="Gabaldon T."/>
            <person name="Anton J."/>
        </authorList>
    </citation>
    <scope>NUCLEOTIDE SEQUENCE [LARGE SCALE GENOMIC DNA]</scope>
    <source>
        <strain evidence="8 9">M8</strain>
    </source>
</reference>
<evidence type="ECO:0000256" key="2">
    <source>
        <dbReference type="ARBA" id="ARBA00022475"/>
    </source>
</evidence>
<gene>
    <name evidence="8" type="primary">fliO</name>
    <name evidence="8" type="ordered locus">SRM_02809</name>
</gene>
<keyword evidence="4 7" id="KW-1133">Transmembrane helix</keyword>
<feature type="region of interest" description="Disordered" evidence="6">
    <location>
        <begin position="186"/>
        <end position="205"/>
    </location>
</feature>
<dbReference type="Pfam" id="PF04347">
    <property type="entry name" value="FliO"/>
    <property type="match status" value="1"/>
</dbReference>
<feature type="transmembrane region" description="Helical" evidence="7">
    <location>
        <begin position="46"/>
        <end position="64"/>
    </location>
</feature>
<evidence type="ECO:0000256" key="5">
    <source>
        <dbReference type="ARBA" id="ARBA00023136"/>
    </source>
</evidence>
<sequence>MGFSGWHRFRRTRGQMFRLLVLPLAPDPSPMVPASSDSPGVSPRRLAWYALYALGALVALWVLVQAAALVPSAEGAESADGATPKAPASSSVSSDAGIDLFTWGNLSALLVLVGGGGYALYVRRRVSSGEASAALRPIGQLALGQSQHLRLVACGDEVLLVGATEETIELLKTYPREAFDESVLDAAEGGTAPPGGGGPPPQSAHFADVLKQFARQHSLS</sequence>
<dbReference type="AlphaFoldDB" id="D5HCH5"/>
<organism evidence="8 9">
    <name type="scientific">Salinibacter ruber (strain M8)</name>
    <dbReference type="NCBI Taxonomy" id="761659"/>
    <lineage>
        <taxon>Bacteria</taxon>
        <taxon>Pseudomonadati</taxon>
        <taxon>Rhodothermota</taxon>
        <taxon>Rhodothermia</taxon>
        <taxon>Rhodothermales</taxon>
        <taxon>Salinibacteraceae</taxon>
        <taxon>Salinibacter</taxon>
    </lineage>
</organism>
<evidence type="ECO:0000256" key="6">
    <source>
        <dbReference type="SAM" id="MobiDB-lite"/>
    </source>
</evidence>
<evidence type="ECO:0000256" key="4">
    <source>
        <dbReference type="ARBA" id="ARBA00022989"/>
    </source>
</evidence>
<dbReference type="InterPro" id="IPR022781">
    <property type="entry name" value="Flagellar_biosynth_FliO"/>
</dbReference>
<evidence type="ECO:0000256" key="3">
    <source>
        <dbReference type="ARBA" id="ARBA00022692"/>
    </source>
</evidence>
<accession>D5HCH5</accession>
<keyword evidence="8" id="KW-0966">Cell projection</keyword>
<evidence type="ECO:0000256" key="1">
    <source>
        <dbReference type="ARBA" id="ARBA00004236"/>
    </source>
</evidence>
<dbReference type="HOGENOM" id="CLU_1255223_0_0_10"/>
<proteinExistence type="predicted"/>
<dbReference type="KEGG" id="srm:SRM_02809"/>
<keyword evidence="8" id="KW-0969">Cilium</keyword>
<dbReference type="GO" id="GO:0044781">
    <property type="term" value="P:bacterial-type flagellum organization"/>
    <property type="evidence" value="ECO:0007669"/>
    <property type="project" value="InterPro"/>
</dbReference>
<reference evidence="9" key="2">
    <citation type="submission" date="2010-04" db="EMBL/GenBank/DDBJ databases">
        <title>Genome sequence of Salinibacter ruber M8.</title>
        <authorList>
            <consortium name="Genoscope"/>
        </authorList>
    </citation>
    <scope>NUCLEOTIDE SEQUENCE [LARGE SCALE GENOMIC DNA]</scope>
    <source>
        <strain evidence="9">M8</strain>
    </source>
</reference>
<keyword evidence="5 7" id="KW-0472">Membrane</keyword>
<dbReference type="GO" id="GO:0016020">
    <property type="term" value="C:membrane"/>
    <property type="evidence" value="ECO:0007669"/>
    <property type="project" value="InterPro"/>
</dbReference>
<dbReference type="DNASU" id="3853113"/>
<protein>
    <submittedName>
        <fullName evidence="8">Flagellar biosynthesis protein fliO</fullName>
    </submittedName>
</protein>
<evidence type="ECO:0000256" key="7">
    <source>
        <dbReference type="SAM" id="Phobius"/>
    </source>
</evidence>
<dbReference type="Proteomes" id="UP000000933">
    <property type="component" value="Chromosome"/>
</dbReference>
<comment type="subcellular location">
    <subcellularLocation>
        <location evidence="1">Cell membrane</location>
    </subcellularLocation>
</comment>
<keyword evidence="3 7" id="KW-0812">Transmembrane</keyword>
<dbReference type="EMBL" id="FP565814">
    <property type="protein sequence ID" value="CBH25730.1"/>
    <property type="molecule type" value="Genomic_DNA"/>
</dbReference>
<evidence type="ECO:0000313" key="9">
    <source>
        <dbReference type="Proteomes" id="UP000000933"/>
    </source>
</evidence>
<evidence type="ECO:0000313" key="8">
    <source>
        <dbReference type="EMBL" id="CBH25730.1"/>
    </source>
</evidence>
<name>D5HCH5_SALRM</name>